<evidence type="ECO:0000313" key="1">
    <source>
        <dbReference type="EMBL" id="MBC3884528.1"/>
    </source>
</evidence>
<proteinExistence type="predicted"/>
<gene>
    <name evidence="1" type="ORF">H8K27_05230</name>
</gene>
<dbReference type="Proteomes" id="UP000613113">
    <property type="component" value="Unassembled WGS sequence"/>
</dbReference>
<sequence>MKINQQLGEHIVIGVKISHGHIQRLRNIRHDLEISGTYMPRSYWFILAGAEFSSMLAAMPNAIGAMIAI</sequence>
<organism evidence="1 2">
    <name type="scientific">Undibacterium griseum</name>
    <dbReference type="NCBI Taxonomy" id="2762295"/>
    <lineage>
        <taxon>Bacteria</taxon>
        <taxon>Pseudomonadati</taxon>
        <taxon>Pseudomonadota</taxon>
        <taxon>Betaproteobacteria</taxon>
        <taxon>Burkholderiales</taxon>
        <taxon>Oxalobacteraceae</taxon>
        <taxon>Undibacterium</taxon>
    </lineage>
</organism>
<evidence type="ECO:0000313" key="2">
    <source>
        <dbReference type="Proteomes" id="UP000613113"/>
    </source>
</evidence>
<protein>
    <submittedName>
        <fullName evidence="1">Uncharacterized protein</fullName>
    </submittedName>
</protein>
<reference evidence="1 2" key="1">
    <citation type="submission" date="2020-08" db="EMBL/GenBank/DDBJ databases">
        <title>Novel species isolated from subtropical streams in China.</title>
        <authorList>
            <person name="Lu H."/>
        </authorList>
    </citation>
    <scope>NUCLEOTIDE SEQUENCE [LARGE SCALE GENOMIC DNA]</scope>
    <source>
        <strain evidence="1 2">FT31W</strain>
    </source>
</reference>
<name>A0ABR6YKY3_9BURK</name>
<dbReference type="RefSeq" id="WP_186862158.1">
    <property type="nucleotide sequence ID" value="NZ_JACOGC010000002.1"/>
</dbReference>
<dbReference type="EMBL" id="JACOGC010000002">
    <property type="protein sequence ID" value="MBC3884528.1"/>
    <property type="molecule type" value="Genomic_DNA"/>
</dbReference>
<keyword evidence="2" id="KW-1185">Reference proteome</keyword>
<accession>A0ABR6YKY3</accession>
<comment type="caution">
    <text evidence="1">The sequence shown here is derived from an EMBL/GenBank/DDBJ whole genome shotgun (WGS) entry which is preliminary data.</text>
</comment>